<sequence>MAISLSASVKETLLADIFTQIDALTGLLTENNQLLTVCELRADINNGAGGTEDYIMRSTLEAPTETELDSMLSEFVDGLGAAVGDSTFSNVSNVYAEITLKSVVTDPEIVPPPPAPWLGTWAHRTMFVVDADKVDTTVSGQPFNVFLGDSVGISSSPPVVNDNTHIFDRLGSNANRLKIAITNGGGINQLRVDIERWDHAGEVAVLHLGNPDYDELSSIN</sequence>
<organism evidence="1">
    <name type="scientific">marine sediment metagenome</name>
    <dbReference type="NCBI Taxonomy" id="412755"/>
    <lineage>
        <taxon>unclassified sequences</taxon>
        <taxon>metagenomes</taxon>
        <taxon>ecological metagenomes</taxon>
    </lineage>
</organism>
<reference evidence="1" key="1">
    <citation type="journal article" date="2015" name="Nature">
        <title>Complex archaea that bridge the gap between prokaryotes and eukaryotes.</title>
        <authorList>
            <person name="Spang A."/>
            <person name="Saw J.H."/>
            <person name="Jorgensen S.L."/>
            <person name="Zaremba-Niedzwiedzka K."/>
            <person name="Martijn J."/>
            <person name="Lind A.E."/>
            <person name="van Eijk R."/>
            <person name="Schleper C."/>
            <person name="Guy L."/>
            <person name="Ettema T.J."/>
        </authorList>
    </citation>
    <scope>NUCLEOTIDE SEQUENCE</scope>
</reference>
<accession>A0A0F8Z2D5</accession>
<dbReference type="AlphaFoldDB" id="A0A0F8Z2D5"/>
<feature type="non-terminal residue" evidence="1">
    <location>
        <position position="220"/>
    </location>
</feature>
<gene>
    <name evidence="1" type="ORF">LCGC14_2825480</name>
</gene>
<proteinExistence type="predicted"/>
<protein>
    <submittedName>
        <fullName evidence="1">Uncharacterized protein</fullName>
    </submittedName>
</protein>
<dbReference type="EMBL" id="LAZR01053672">
    <property type="protein sequence ID" value="KKK80240.1"/>
    <property type="molecule type" value="Genomic_DNA"/>
</dbReference>
<name>A0A0F8Z2D5_9ZZZZ</name>
<evidence type="ECO:0000313" key="1">
    <source>
        <dbReference type="EMBL" id="KKK80240.1"/>
    </source>
</evidence>
<comment type="caution">
    <text evidence="1">The sequence shown here is derived from an EMBL/GenBank/DDBJ whole genome shotgun (WGS) entry which is preliminary data.</text>
</comment>